<dbReference type="InterPro" id="IPR027417">
    <property type="entry name" value="P-loop_NTPase"/>
</dbReference>
<feature type="domain" description="RecF/RecN/SMC N-terminal" evidence="10">
    <location>
        <begin position="4"/>
        <end position="505"/>
    </location>
</feature>
<evidence type="ECO:0000256" key="3">
    <source>
        <dbReference type="ARBA" id="ARBA00021315"/>
    </source>
</evidence>
<comment type="caution">
    <text evidence="11">The sequence shown here is derived from an EMBL/GenBank/DDBJ whole genome shotgun (WGS) entry which is preliminary data.</text>
</comment>
<evidence type="ECO:0000256" key="7">
    <source>
        <dbReference type="ARBA" id="ARBA00023204"/>
    </source>
</evidence>
<comment type="function">
    <text evidence="1 9">May be involved in recombinational repair of damaged DNA.</text>
</comment>
<evidence type="ECO:0000313" key="11">
    <source>
        <dbReference type="EMBL" id="GHD60904.1"/>
    </source>
</evidence>
<organism evidence="11 12">
    <name type="scientific">Jeongeupia chitinilytica</name>
    <dbReference type="NCBI Taxonomy" id="1041641"/>
    <lineage>
        <taxon>Bacteria</taxon>
        <taxon>Pseudomonadati</taxon>
        <taxon>Pseudomonadota</taxon>
        <taxon>Betaproteobacteria</taxon>
        <taxon>Neisseriales</taxon>
        <taxon>Chitinibacteraceae</taxon>
        <taxon>Jeongeupia</taxon>
    </lineage>
</organism>
<evidence type="ECO:0000256" key="8">
    <source>
        <dbReference type="ARBA" id="ARBA00033408"/>
    </source>
</evidence>
<dbReference type="PIRSF" id="PIRSF003128">
    <property type="entry name" value="RecN"/>
    <property type="match status" value="1"/>
</dbReference>
<keyword evidence="7 9" id="KW-0234">DNA repair</keyword>
<evidence type="ECO:0000256" key="6">
    <source>
        <dbReference type="ARBA" id="ARBA00022840"/>
    </source>
</evidence>
<dbReference type="NCBIfam" id="NF008121">
    <property type="entry name" value="PRK10869.1"/>
    <property type="match status" value="1"/>
</dbReference>
<sequence>MLLSLRLKNFVIVDELALDFAAGLTVLTGETGAGKSIVLDALGLLLGDRAESGIIRHGCERAELAAEFELGDVPAASAWLVESDLVDADPARLVLRRTIDIHGKNRAFINGSPATLAQIKAVGELLVDIHGQHAHQRLLRAEVQRQVLDAYAGAEALAVELADAWRGWRRLADELDAAHRNAATFEAERERLQWQIDEVAALSLGDDEWAALQSEHKRLHHAASLIDGVQAALLALADGDENCQGWLGGAQHRVDELAGYDDGLTEARELLASTDAQLTEAVNTLRRYADGLELDPQRLSDVESRMDAIWRTARKYRCEPEQLAGLLAEWQDRLDTLGGRDGLARLEADVARAEKSAHALAAKLSARRKGAAPKLAEAVTREMRPLALADSRFEIALTPLDKLTAHGAESIEFLVGHGGAPARAMAKIVSGGELSRISLALQVIAATQGGISTFVFDEVDVGIGGRVAEIVGRLLADLGANRQVLCITHLPQVAACGHQHLQVSKASTPAGIVSAVRPLSSDERIEEIARMLGGVEITETTRRHAAELLGLVQSA</sequence>
<dbReference type="Proteomes" id="UP000604737">
    <property type="component" value="Unassembled WGS sequence"/>
</dbReference>
<evidence type="ECO:0000256" key="9">
    <source>
        <dbReference type="PIRNR" id="PIRNR003128"/>
    </source>
</evidence>
<evidence type="ECO:0000256" key="2">
    <source>
        <dbReference type="ARBA" id="ARBA00009441"/>
    </source>
</evidence>
<reference evidence="12" key="1">
    <citation type="journal article" date="2019" name="Int. J. Syst. Evol. Microbiol.">
        <title>The Global Catalogue of Microorganisms (GCM) 10K type strain sequencing project: providing services to taxonomists for standard genome sequencing and annotation.</title>
        <authorList>
            <consortium name="The Broad Institute Genomics Platform"/>
            <consortium name="The Broad Institute Genome Sequencing Center for Infectious Disease"/>
            <person name="Wu L."/>
            <person name="Ma J."/>
        </authorList>
    </citation>
    <scope>NUCLEOTIDE SEQUENCE [LARGE SCALE GENOMIC DNA]</scope>
    <source>
        <strain evidence="12">KCTC 23701</strain>
    </source>
</reference>
<comment type="similarity">
    <text evidence="2 9">Belongs to the RecN family.</text>
</comment>
<dbReference type="Gene3D" id="3.40.50.300">
    <property type="entry name" value="P-loop containing nucleotide triphosphate hydrolases"/>
    <property type="match status" value="2"/>
</dbReference>
<protein>
    <recommendedName>
        <fullName evidence="3 9">DNA repair protein RecN</fullName>
    </recommendedName>
    <alternativeName>
        <fullName evidence="8 9">Recombination protein N</fullName>
    </alternativeName>
</protein>
<evidence type="ECO:0000256" key="1">
    <source>
        <dbReference type="ARBA" id="ARBA00003618"/>
    </source>
</evidence>
<accession>A0ABQ3H057</accession>
<evidence type="ECO:0000259" key="10">
    <source>
        <dbReference type="Pfam" id="PF02463"/>
    </source>
</evidence>
<name>A0ABQ3H057_9NEIS</name>
<dbReference type="InterPro" id="IPR003395">
    <property type="entry name" value="RecF/RecN/SMC_N"/>
</dbReference>
<keyword evidence="5 9" id="KW-0227">DNA damage</keyword>
<dbReference type="PANTHER" id="PTHR11059">
    <property type="entry name" value="DNA REPAIR PROTEIN RECN"/>
    <property type="match status" value="1"/>
</dbReference>
<evidence type="ECO:0000256" key="5">
    <source>
        <dbReference type="ARBA" id="ARBA00022763"/>
    </source>
</evidence>
<proteinExistence type="inferred from homology"/>
<keyword evidence="12" id="KW-1185">Reference proteome</keyword>
<gene>
    <name evidence="11" type="ORF">GCM10007350_14730</name>
</gene>
<dbReference type="NCBIfam" id="TIGR00634">
    <property type="entry name" value="recN"/>
    <property type="match status" value="1"/>
</dbReference>
<dbReference type="Pfam" id="PF02463">
    <property type="entry name" value="SMC_N"/>
    <property type="match status" value="1"/>
</dbReference>
<keyword evidence="6" id="KW-0067">ATP-binding</keyword>
<dbReference type="InterPro" id="IPR004604">
    <property type="entry name" value="DNA_recomb/repair_RecN"/>
</dbReference>
<evidence type="ECO:0000256" key="4">
    <source>
        <dbReference type="ARBA" id="ARBA00022741"/>
    </source>
</evidence>
<dbReference type="EMBL" id="BMYO01000003">
    <property type="protein sequence ID" value="GHD60904.1"/>
    <property type="molecule type" value="Genomic_DNA"/>
</dbReference>
<keyword evidence="4" id="KW-0547">Nucleotide-binding</keyword>
<evidence type="ECO:0000313" key="12">
    <source>
        <dbReference type="Proteomes" id="UP000604737"/>
    </source>
</evidence>
<dbReference type="SUPFAM" id="SSF52540">
    <property type="entry name" value="P-loop containing nucleoside triphosphate hydrolases"/>
    <property type="match status" value="2"/>
</dbReference>
<dbReference type="PANTHER" id="PTHR11059:SF0">
    <property type="entry name" value="DNA REPAIR PROTEIN RECN"/>
    <property type="match status" value="1"/>
</dbReference>
<dbReference type="RefSeq" id="WP_189459536.1">
    <property type="nucleotide sequence ID" value="NZ_BMYO01000003.1"/>
</dbReference>
<dbReference type="CDD" id="cd03241">
    <property type="entry name" value="ABC_RecN"/>
    <property type="match status" value="2"/>
</dbReference>